<dbReference type="Proteomes" id="UP001413721">
    <property type="component" value="Unassembled WGS sequence"/>
</dbReference>
<dbReference type="RefSeq" id="WP_206680505.1">
    <property type="nucleotide sequence ID" value="NZ_JBBKTW010000009.1"/>
</dbReference>
<name>A0ABU9YQ51_9PROT</name>
<comment type="caution">
    <text evidence="1">The sequence shown here is derived from an EMBL/GenBank/DDBJ whole genome shotgun (WGS) entry which is preliminary data.</text>
</comment>
<evidence type="ECO:0000313" key="2">
    <source>
        <dbReference type="Proteomes" id="UP001413721"/>
    </source>
</evidence>
<proteinExistence type="predicted"/>
<accession>A0ABU9YQ51</accession>
<gene>
    <name evidence="1" type="ORF">WG926_21650</name>
</gene>
<reference evidence="1 2" key="1">
    <citation type="submission" date="2024-03" db="EMBL/GenBank/DDBJ databases">
        <title>High-quality draft genome sequencing of Tistrella sp. BH-R2-4.</title>
        <authorList>
            <person name="Dong C."/>
        </authorList>
    </citation>
    <scope>NUCLEOTIDE SEQUENCE [LARGE SCALE GENOMIC DNA]</scope>
    <source>
        <strain evidence="1 2">BH-R2-4</strain>
    </source>
</reference>
<protein>
    <submittedName>
        <fullName evidence="1">Uncharacterized protein</fullName>
    </submittedName>
</protein>
<organism evidence="1 2">
    <name type="scientific">Tistrella arctica</name>
    <dbReference type="NCBI Taxonomy" id="3133430"/>
    <lineage>
        <taxon>Bacteria</taxon>
        <taxon>Pseudomonadati</taxon>
        <taxon>Pseudomonadota</taxon>
        <taxon>Alphaproteobacteria</taxon>
        <taxon>Geminicoccales</taxon>
        <taxon>Geminicoccaceae</taxon>
        <taxon>Tistrella</taxon>
    </lineage>
</organism>
<keyword evidence="2" id="KW-1185">Reference proteome</keyword>
<dbReference type="EMBL" id="JBBKTW010000009">
    <property type="protein sequence ID" value="MEN2990933.1"/>
    <property type="molecule type" value="Genomic_DNA"/>
</dbReference>
<evidence type="ECO:0000313" key="1">
    <source>
        <dbReference type="EMBL" id="MEN2990933.1"/>
    </source>
</evidence>
<sequence length="121" mass="12829">MMIARLVSMLAILAITVVTTVAPVHAARMNMKFSPEHAIHVGEMMHSPGLAQPVCEGKQHCGSADAGMCEFVCAGLSAFLTSPVGESGHAYGPVSHDFPFEASHVGHPPGLNERPPKFRLL</sequence>